<organism evidence="1 2">
    <name type="scientific">Alligator mississippiensis</name>
    <name type="common">American alligator</name>
    <dbReference type="NCBI Taxonomy" id="8496"/>
    <lineage>
        <taxon>Eukaryota</taxon>
        <taxon>Metazoa</taxon>
        <taxon>Chordata</taxon>
        <taxon>Craniata</taxon>
        <taxon>Vertebrata</taxon>
        <taxon>Euteleostomi</taxon>
        <taxon>Archelosauria</taxon>
        <taxon>Archosauria</taxon>
        <taxon>Crocodylia</taxon>
        <taxon>Alligatoridae</taxon>
        <taxon>Alligatorinae</taxon>
        <taxon>Alligator</taxon>
    </lineage>
</organism>
<comment type="caution">
    <text evidence="1">The sequence shown here is derived from an EMBL/GenBank/DDBJ whole genome shotgun (WGS) entry which is preliminary data.</text>
</comment>
<gene>
    <name evidence="1" type="ORF">Y1Q_0007168</name>
</gene>
<sequence>MLSLCKEHQGFYGADCKVLCKASPGFAGSHVTLRKRAHSFLERGKMNPSAICVLKEQDRGAVPHSEAVQSISC</sequence>
<keyword evidence="2" id="KW-1185">Reference proteome</keyword>
<accession>A0A151N6H7</accession>
<dbReference type="Proteomes" id="UP000050525">
    <property type="component" value="Unassembled WGS sequence"/>
</dbReference>
<dbReference type="AlphaFoldDB" id="A0A151N6H7"/>
<evidence type="ECO:0000313" key="1">
    <source>
        <dbReference type="EMBL" id="KYO32179.1"/>
    </source>
</evidence>
<reference evidence="1 2" key="1">
    <citation type="journal article" date="2012" name="Genome Biol.">
        <title>Sequencing three crocodilian genomes to illuminate the evolution of archosaurs and amniotes.</title>
        <authorList>
            <person name="St John J.A."/>
            <person name="Braun E.L."/>
            <person name="Isberg S.R."/>
            <person name="Miles L.G."/>
            <person name="Chong A.Y."/>
            <person name="Gongora J."/>
            <person name="Dalzell P."/>
            <person name="Moran C."/>
            <person name="Bed'hom B."/>
            <person name="Abzhanov A."/>
            <person name="Burgess S.C."/>
            <person name="Cooksey A.M."/>
            <person name="Castoe T.A."/>
            <person name="Crawford N.G."/>
            <person name="Densmore L.D."/>
            <person name="Drew J.C."/>
            <person name="Edwards S.V."/>
            <person name="Faircloth B.C."/>
            <person name="Fujita M.K."/>
            <person name="Greenwold M.J."/>
            <person name="Hoffmann F.G."/>
            <person name="Howard J.M."/>
            <person name="Iguchi T."/>
            <person name="Janes D.E."/>
            <person name="Khan S.Y."/>
            <person name="Kohno S."/>
            <person name="de Koning A.J."/>
            <person name="Lance S.L."/>
            <person name="McCarthy F.M."/>
            <person name="McCormack J.E."/>
            <person name="Merchant M.E."/>
            <person name="Peterson D.G."/>
            <person name="Pollock D.D."/>
            <person name="Pourmand N."/>
            <person name="Raney B.J."/>
            <person name="Roessler K.A."/>
            <person name="Sanford J.R."/>
            <person name="Sawyer R.H."/>
            <person name="Schmidt C.J."/>
            <person name="Triplett E.W."/>
            <person name="Tuberville T.D."/>
            <person name="Venegas-Anaya M."/>
            <person name="Howard J.T."/>
            <person name="Jarvis E.D."/>
            <person name="Guillette L.J.Jr."/>
            <person name="Glenn T.C."/>
            <person name="Green R.E."/>
            <person name="Ray D.A."/>
        </authorList>
    </citation>
    <scope>NUCLEOTIDE SEQUENCE [LARGE SCALE GENOMIC DNA]</scope>
    <source>
        <strain evidence="1">KSC_2009_1</strain>
    </source>
</reference>
<protein>
    <submittedName>
        <fullName evidence="1">Uncharacterized protein</fullName>
    </submittedName>
</protein>
<evidence type="ECO:0000313" key="2">
    <source>
        <dbReference type="Proteomes" id="UP000050525"/>
    </source>
</evidence>
<proteinExistence type="predicted"/>
<name>A0A151N6H7_ALLMI</name>
<dbReference type="EMBL" id="AKHW03004004">
    <property type="protein sequence ID" value="KYO32179.1"/>
    <property type="molecule type" value="Genomic_DNA"/>
</dbReference>